<dbReference type="InterPro" id="IPR006175">
    <property type="entry name" value="YjgF/YER057c/UK114"/>
</dbReference>
<dbReference type="GO" id="GO:0019239">
    <property type="term" value="F:deaminase activity"/>
    <property type="evidence" value="ECO:0007669"/>
    <property type="project" value="TreeGrafter"/>
</dbReference>
<dbReference type="GO" id="GO:0005829">
    <property type="term" value="C:cytosol"/>
    <property type="evidence" value="ECO:0007669"/>
    <property type="project" value="TreeGrafter"/>
</dbReference>
<keyword evidence="2" id="KW-1185">Reference proteome</keyword>
<dbReference type="Proteomes" id="UP000287124">
    <property type="component" value="Unassembled WGS sequence"/>
</dbReference>
<evidence type="ECO:0000313" key="1">
    <source>
        <dbReference type="EMBL" id="RTE78301.1"/>
    </source>
</evidence>
<dbReference type="Gene3D" id="3.30.1330.40">
    <property type="entry name" value="RutC-like"/>
    <property type="match status" value="1"/>
</dbReference>
<accession>A0A430LRK1</accession>
<dbReference type="PANTHER" id="PTHR11803">
    <property type="entry name" value="2-IMINOBUTANOATE/2-IMINOPROPANOATE DEAMINASE RIDA"/>
    <property type="match status" value="1"/>
</dbReference>
<dbReference type="AlphaFoldDB" id="A0A430LRK1"/>
<evidence type="ECO:0000313" key="2">
    <source>
        <dbReference type="Proteomes" id="UP000287124"/>
    </source>
</evidence>
<evidence type="ECO:0008006" key="3">
    <source>
        <dbReference type="Google" id="ProtNLM"/>
    </source>
</evidence>
<dbReference type="CDD" id="cd06152">
    <property type="entry name" value="YjgF_YER057c_UK114_like_4"/>
    <property type="match status" value="1"/>
</dbReference>
<protein>
    <recommendedName>
        <fullName evidence="3">RutC family protein YjgH</fullName>
    </recommendedName>
</protein>
<proteinExistence type="predicted"/>
<dbReference type="GO" id="GO:0005739">
    <property type="term" value="C:mitochondrion"/>
    <property type="evidence" value="ECO:0007669"/>
    <property type="project" value="TreeGrafter"/>
</dbReference>
<dbReference type="Pfam" id="PF01042">
    <property type="entry name" value="Ribonuc_L-PSP"/>
    <property type="match status" value="1"/>
</dbReference>
<name>A0A430LRK1_9HYPO</name>
<dbReference type="EMBL" id="MIKF01000099">
    <property type="protein sequence ID" value="RTE78301.1"/>
    <property type="molecule type" value="Genomic_DNA"/>
</dbReference>
<dbReference type="PANTHER" id="PTHR11803:SF39">
    <property type="entry name" value="2-IMINOBUTANOATE_2-IMINOPROPANOATE DEAMINASE"/>
    <property type="match status" value="1"/>
</dbReference>
<sequence length="182" mass="20669">MVVLGRLYSPINQHLRLLTSRLIRHSVLRFLTRKRFQILLPHLTYLPAKMSTLNYFNYEGVGKTNNKLYSYSQAVRVGNIIKCSGQGGWDAEGNIDKDDLKGQIDLAFKNVEKNLKDAGAKGWEDVYSVKSFHISLSGSFDLMVEEFRKWMPGHQPTWTCVGVTELGIPGMIVEIEVEAYIS</sequence>
<gene>
    <name evidence="1" type="ORF">BHE90_007208</name>
</gene>
<organism evidence="1 2">
    <name type="scientific">Fusarium euwallaceae</name>
    <dbReference type="NCBI Taxonomy" id="1147111"/>
    <lineage>
        <taxon>Eukaryota</taxon>
        <taxon>Fungi</taxon>
        <taxon>Dikarya</taxon>
        <taxon>Ascomycota</taxon>
        <taxon>Pezizomycotina</taxon>
        <taxon>Sordariomycetes</taxon>
        <taxon>Hypocreomycetidae</taxon>
        <taxon>Hypocreales</taxon>
        <taxon>Nectriaceae</taxon>
        <taxon>Fusarium</taxon>
        <taxon>Fusarium solani species complex</taxon>
    </lineage>
</organism>
<comment type="caution">
    <text evidence="1">The sequence shown here is derived from an EMBL/GenBank/DDBJ whole genome shotgun (WGS) entry which is preliminary data.</text>
</comment>
<dbReference type="SUPFAM" id="SSF55298">
    <property type="entry name" value="YjgF-like"/>
    <property type="match status" value="1"/>
</dbReference>
<dbReference type="InterPro" id="IPR035959">
    <property type="entry name" value="RutC-like_sf"/>
</dbReference>
<reference evidence="1 2" key="1">
    <citation type="submission" date="2017-06" db="EMBL/GenBank/DDBJ databases">
        <title>Comparative genomic analysis of Ambrosia Fusariam Clade fungi.</title>
        <authorList>
            <person name="Stajich J.E."/>
            <person name="Carrillo J."/>
            <person name="Kijimoto T."/>
            <person name="Eskalen A."/>
            <person name="O'Donnell K."/>
            <person name="Kasson M."/>
        </authorList>
    </citation>
    <scope>NUCLEOTIDE SEQUENCE [LARGE SCALE GENOMIC DNA]</scope>
    <source>
        <strain evidence="1 2">UCR1854</strain>
    </source>
</reference>